<keyword evidence="2 5" id="KW-0396">Initiation factor</keyword>
<evidence type="ECO:0000256" key="4">
    <source>
        <dbReference type="ARBA" id="ARBA00025502"/>
    </source>
</evidence>
<gene>
    <name evidence="5" type="primary">eif1a</name>
    <name evidence="10" type="ORF">SAMN04488587_0728</name>
</gene>
<evidence type="ECO:0000256" key="3">
    <source>
        <dbReference type="ARBA" id="ARBA00022917"/>
    </source>
</evidence>
<proteinExistence type="inferred from homology"/>
<dbReference type="STRING" id="1353158.SAMN04488587_0728"/>
<dbReference type="GO" id="GO:0003743">
    <property type="term" value="F:translation initiation factor activity"/>
    <property type="evidence" value="ECO:0007669"/>
    <property type="project" value="UniProtKB-UniRule"/>
</dbReference>
<dbReference type="PROSITE" id="PS01262">
    <property type="entry name" value="IF1A"/>
    <property type="match status" value="1"/>
</dbReference>
<evidence type="ECO:0000256" key="8">
    <source>
        <dbReference type="SAM" id="MobiDB-lite"/>
    </source>
</evidence>
<feature type="domain" description="S1-like" evidence="9">
    <location>
        <begin position="26"/>
        <end position="100"/>
    </location>
</feature>
<keyword evidence="11" id="KW-1185">Reference proteome</keyword>
<name>A0A1H9YPD4_9EURY</name>
<dbReference type="HAMAP" id="MF_00216">
    <property type="entry name" value="aIF_1A"/>
    <property type="match status" value="1"/>
</dbReference>
<evidence type="ECO:0000256" key="2">
    <source>
        <dbReference type="ARBA" id="ARBA00022540"/>
    </source>
</evidence>
<evidence type="ECO:0000256" key="5">
    <source>
        <dbReference type="HAMAP-Rule" id="MF_00216"/>
    </source>
</evidence>
<evidence type="ECO:0000259" key="9">
    <source>
        <dbReference type="PROSITE" id="PS50832"/>
    </source>
</evidence>
<evidence type="ECO:0000313" key="11">
    <source>
        <dbReference type="Proteomes" id="UP000243338"/>
    </source>
</evidence>
<evidence type="ECO:0000313" key="10">
    <source>
        <dbReference type="EMBL" id="SES70991.1"/>
    </source>
</evidence>
<comment type="similarity">
    <text evidence="1 5 6">Belongs to the eIF-1A family.</text>
</comment>
<dbReference type="NCBIfam" id="NF003084">
    <property type="entry name" value="PRK04012.1-3"/>
    <property type="match status" value="1"/>
</dbReference>
<dbReference type="Proteomes" id="UP000243338">
    <property type="component" value="Unassembled WGS sequence"/>
</dbReference>
<dbReference type="InterPro" id="IPR006196">
    <property type="entry name" value="RNA-binding_domain_S1_IF1"/>
</dbReference>
<dbReference type="Gene3D" id="2.40.50.140">
    <property type="entry name" value="Nucleic acid-binding proteins"/>
    <property type="match status" value="1"/>
</dbReference>
<dbReference type="InterPro" id="IPR012340">
    <property type="entry name" value="NA-bd_OB-fold"/>
</dbReference>
<evidence type="ECO:0000256" key="1">
    <source>
        <dbReference type="ARBA" id="ARBA00007392"/>
    </source>
</evidence>
<dbReference type="PROSITE" id="PS50832">
    <property type="entry name" value="S1_IF1_TYPE"/>
    <property type="match status" value="1"/>
</dbReference>
<dbReference type="EMBL" id="FOHQ01000001">
    <property type="protein sequence ID" value="SES70991.1"/>
    <property type="molecule type" value="Genomic_DNA"/>
</dbReference>
<dbReference type="NCBIfam" id="TIGR00523">
    <property type="entry name" value="eIF-1A"/>
    <property type="match status" value="1"/>
</dbReference>
<dbReference type="InterPro" id="IPR018104">
    <property type="entry name" value="TIF_eIF-1A_CS"/>
</dbReference>
<organism evidence="10 11">
    <name type="scientific">Methanococcoides vulcani</name>
    <dbReference type="NCBI Taxonomy" id="1353158"/>
    <lineage>
        <taxon>Archaea</taxon>
        <taxon>Methanobacteriati</taxon>
        <taxon>Methanobacteriota</taxon>
        <taxon>Stenosarchaea group</taxon>
        <taxon>Methanomicrobia</taxon>
        <taxon>Methanosarcinales</taxon>
        <taxon>Methanosarcinaceae</taxon>
        <taxon>Methanococcoides</taxon>
    </lineage>
</organism>
<dbReference type="SMART" id="SM00652">
    <property type="entry name" value="eIF1a"/>
    <property type="match status" value="1"/>
</dbReference>
<keyword evidence="3 5" id="KW-0648">Protein biosynthesis</keyword>
<dbReference type="NCBIfam" id="NF003085">
    <property type="entry name" value="PRK04012.1-5"/>
    <property type="match status" value="1"/>
</dbReference>
<sequence>MDKSERGIGLDKKKSGKDNDVPKQVTRVRTPRTEDREVLATVENLMGASRVKLRCMDGVVRMGRIPGSMKKSNWIREGDIVIAVPWDFQDTKADVIWKYTRPQVNWLERKGFLKG</sequence>
<dbReference type="PANTHER" id="PTHR21668">
    <property type="entry name" value="EIF-1A"/>
    <property type="match status" value="1"/>
</dbReference>
<comment type="function">
    <text evidence="4 5 7">Seems to be required for maximal rate of protein biosynthesis. Enhances ribosome dissociation into subunits and stabilizes the binding of the initiator Met-tRNA(I) to 40 S ribosomal subunits.</text>
</comment>
<evidence type="ECO:0000256" key="6">
    <source>
        <dbReference type="RuleBase" id="RU004364"/>
    </source>
</evidence>
<dbReference type="Pfam" id="PF01176">
    <property type="entry name" value="eIF-1a"/>
    <property type="match status" value="1"/>
</dbReference>
<dbReference type="InterPro" id="IPR001253">
    <property type="entry name" value="TIF_eIF-1A"/>
</dbReference>
<feature type="compositionally biased region" description="Basic and acidic residues" evidence="8">
    <location>
        <begin position="1"/>
        <end position="21"/>
    </location>
</feature>
<dbReference type="CDD" id="cd05793">
    <property type="entry name" value="S1_IF1A"/>
    <property type="match status" value="1"/>
</dbReference>
<dbReference type="SUPFAM" id="SSF50249">
    <property type="entry name" value="Nucleic acid-binding proteins"/>
    <property type="match status" value="1"/>
</dbReference>
<dbReference type="GO" id="GO:0003723">
    <property type="term" value="F:RNA binding"/>
    <property type="evidence" value="ECO:0007669"/>
    <property type="project" value="InterPro"/>
</dbReference>
<reference evidence="11" key="1">
    <citation type="submission" date="2016-10" db="EMBL/GenBank/DDBJ databases">
        <authorList>
            <person name="Varghese N."/>
            <person name="Submissions S."/>
        </authorList>
    </citation>
    <scope>NUCLEOTIDE SEQUENCE [LARGE SCALE GENOMIC DNA]</scope>
    <source>
        <strain evidence="11">SLH 33</strain>
    </source>
</reference>
<feature type="region of interest" description="Disordered" evidence="8">
    <location>
        <begin position="1"/>
        <end position="23"/>
    </location>
</feature>
<dbReference type="AlphaFoldDB" id="A0A1H9YPD4"/>
<evidence type="ECO:0000256" key="7">
    <source>
        <dbReference type="RuleBase" id="RU004365"/>
    </source>
</evidence>
<accession>A0A1H9YPD4</accession>
<protein>
    <recommendedName>
        <fullName evidence="5">Translation initiation factor 1A</fullName>
        <shortName evidence="5">aIF-1A</shortName>
    </recommendedName>
</protein>